<gene>
    <name evidence="2" type="ORF">BSL78_12491</name>
</gene>
<name>A0A2G8KRQ7_STIJA</name>
<evidence type="ECO:0000256" key="1">
    <source>
        <dbReference type="SAM" id="MobiDB-lite"/>
    </source>
</evidence>
<dbReference type="EMBL" id="MRZV01000410">
    <property type="protein sequence ID" value="PIK50645.1"/>
    <property type="molecule type" value="Genomic_DNA"/>
</dbReference>
<dbReference type="Proteomes" id="UP000230750">
    <property type="component" value="Unassembled WGS sequence"/>
</dbReference>
<dbReference type="PANTHER" id="PTHR16071">
    <property type="entry name" value="CHROMOSOME 1 OPEN READING FRAME 112"/>
    <property type="match status" value="1"/>
</dbReference>
<dbReference type="AlphaFoldDB" id="A0A2G8KRQ7"/>
<evidence type="ECO:0000313" key="2">
    <source>
        <dbReference type="EMBL" id="PIK50645.1"/>
    </source>
</evidence>
<proteinExistence type="predicted"/>
<reference evidence="2 3" key="1">
    <citation type="journal article" date="2017" name="PLoS Biol.">
        <title>The sea cucumber genome provides insights into morphological evolution and visceral regeneration.</title>
        <authorList>
            <person name="Zhang X."/>
            <person name="Sun L."/>
            <person name="Yuan J."/>
            <person name="Sun Y."/>
            <person name="Gao Y."/>
            <person name="Zhang L."/>
            <person name="Li S."/>
            <person name="Dai H."/>
            <person name="Hamel J.F."/>
            <person name="Liu C."/>
            <person name="Yu Y."/>
            <person name="Liu S."/>
            <person name="Lin W."/>
            <person name="Guo K."/>
            <person name="Jin S."/>
            <person name="Xu P."/>
            <person name="Storey K.B."/>
            <person name="Huan P."/>
            <person name="Zhang T."/>
            <person name="Zhou Y."/>
            <person name="Zhang J."/>
            <person name="Lin C."/>
            <person name="Li X."/>
            <person name="Xing L."/>
            <person name="Huo D."/>
            <person name="Sun M."/>
            <person name="Wang L."/>
            <person name="Mercier A."/>
            <person name="Li F."/>
            <person name="Yang H."/>
            <person name="Xiang J."/>
        </authorList>
    </citation>
    <scope>NUCLEOTIDE SEQUENCE [LARGE SCALE GENOMIC DNA]</scope>
    <source>
        <strain evidence="2">Shaxun</strain>
        <tissue evidence="2">Muscle</tissue>
    </source>
</reference>
<dbReference type="SUPFAM" id="SSF48371">
    <property type="entry name" value="ARM repeat"/>
    <property type="match status" value="1"/>
</dbReference>
<dbReference type="STRING" id="307972.A0A2G8KRQ7"/>
<organism evidence="2 3">
    <name type="scientific">Stichopus japonicus</name>
    <name type="common">Sea cucumber</name>
    <dbReference type="NCBI Taxonomy" id="307972"/>
    <lineage>
        <taxon>Eukaryota</taxon>
        <taxon>Metazoa</taxon>
        <taxon>Echinodermata</taxon>
        <taxon>Eleutherozoa</taxon>
        <taxon>Echinozoa</taxon>
        <taxon>Holothuroidea</taxon>
        <taxon>Aspidochirotacea</taxon>
        <taxon>Aspidochirotida</taxon>
        <taxon>Stichopodidae</taxon>
        <taxon>Apostichopus</taxon>
    </lineage>
</organism>
<feature type="region of interest" description="Disordered" evidence="1">
    <location>
        <begin position="792"/>
        <end position="831"/>
    </location>
</feature>
<keyword evidence="3" id="KW-1185">Reference proteome</keyword>
<dbReference type="InterPro" id="IPR027902">
    <property type="entry name" value="DUF4487"/>
</dbReference>
<dbReference type="PANTHER" id="PTHR16071:SF2">
    <property type="entry name" value="FIGNL1-INTERACTING REGULATOR OF RECOMBINATION AND MITOSIS"/>
    <property type="match status" value="1"/>
</dbReference>
<protein>
    <submittedName>
        <fullName evidence="2">Uncharacterized protein</fullName>
    </submittedName>
</protein>
<dbReference type="InterPro" id="IPR016024">
    <property type="entry name" value="ARM-type_fold"/>
</dbReference>
<accession>A0A2G8KRQ7</accession>
<dbReference type="OrthoDB" id="6088000at2759"/>
<evidence type="ECO:0000313" key="3">
    <source>
        <dbReference type="Proteomes" id="UP000230750"/>
    </source>
</evidence>
<sequence length="862" mass="97070">MFTNGCSSERKISLLAVMTGAFVPLLSLDQLESQFLSIVFPEVQNLFDVQLTSILSSLEDEASTTSQVQEILKKHLQMSVDILGPLESILQCVTQKTSSAIHLNKVHSIPLPTLSIIQKSFEHCKESNTIYTVHFEALSGQLSLFFKKTFTLQKALMSLLDLAEIQPLDDNIQQVVTQVGKDFHGLCGIIGSMDASLMATTWKFLVKFVTKHKNCFDVSLQVPVIVAGLCSEIKSHFQHALKSAPLEPKENSSSPQTNDQKAFSKTVKICGLFAKMLLHLLKEFESSLDECCTVLYELVVYLNSHFPPSLLAPSITANSEEELRRSFLVCIEPLLQMLVPCRRFCANLLNPKQDLEEEFHPFGYLITLTNVLAHLPKCDEEIQDRYHGLTVVEGDPTFDSVVQCVLQTVAKCYTECSLPVMMPGVMHDGHPQTKVTLHEHTVTYLNSFLATTTPRQFSKTVQCLLKAVISDEFTKALVAMDVWCFLARYGTAEVCFNHCKFLTRLVKSLRTNQSPGCIHLCLLLQRLVPLMAESSQNEFIQCFPPADHPNLWSRLPLQTFSLDFRKEVCLLLASHYLKTMDIYSQSKNVETLVNLHGAAVDMCRVLHQHRPGPLPIQPRSELAKCTLDCLRSMPLKNKNLEPILSPLLEICSHLLLEFSLGDLETILKVTCSTSSSMALQSSSISLLHNLGQLTLPDQTQNDGLFELIPRVFSSLLCDKSPILQQLALEAFSKFAEETTHEHLVPECLHDDATKNTVVEFLNQNAVPIPDNKSDEELLKEQYKSVVNRREAWNKSKEETEVQPRPLMHDRSVSRTDQDLREPQPKKLRVDSEKSLEMELKEIEYGMQRVKQLISFSATNLLG</sequence>
<comment type="caution">
    <text evidence="2">The sequence shown here is derived from an EMBL/GenBank/DDBJ whole genome shotgun (WGS) entry which is preliminary data.</text>
</comment>
<dbReference type="Pfam" id="PF14868">
    <property type="entry name" value="DUF4487"/>
    <property type="match status" value="1"/>
</dbReference>